<dbReference type="AlphaFoldDB" id="A0A329RUJ3"/>
<keyword evidence="4" id="KW-1185">Reference proteome</keyword>
<feature type="region of interest" description="Disordered" evidence="1">
    <location>
        <begin position="1"/>
        <end position="30"/>
    </location>
</feature>
<protein>
    <submittedName>
        <fullName evidence="3">Uncharacterized protein</fullName>
    </submittedName>
</protein>
<proteinExistence type="predicted"/>
<dbReference type="Proteomes" id="UP000688947">
    <property type="component" value="Unassembled WGS sequence"/>
</dbReference>
<evidence type="ECO:0000313" key="3">
    <source>
        <dbReference type="EMBL" id="RAW27990.1"/>
    </source>
</evidence>
<dbReference type="Proteomes" id="UP000251314">
    <property type="component" value="Unassembled WGS sequence"/>
</dbReference>
<dbReference type="EMBL" id="MJFZ01000520">
    <property type="protein sequence ID" value="RAW27990.1"/>
    <property type="molecule type" value="Genomic_DNA"/>
</dbReference>
<reference evidence="3 4" key="1">
    <citation type="submission" date="2018-01" db="EMBL/GenBank/DDBJ databases">
        <title>Draft genome of the strawberry crown rot pathogen Phytophthora cactorum.</title>
        <authorList>
            <person name="Armitage A.D."/>
            <person name="Lysoe E."/>
            <person name="Nellist C.F."/>
            <person name="Harrison R.J."/>
            <person name="Brurberg M.B."/>
        </authorList>
    </citation>
    <scope>NUCLEOTIDE SEQUENCE [LARGE SCALE GENOMIC DNA]</scope>
    <source>
        <strain evidence="3 4">10300</strain>
    </source>
</reference>
<gene>
    <name evidence="2" type="ORF">JG687_00008118</name>
    <name evidence="3" type="ORF">PC110_g15614</name>
</gene>
<reference evidence="2" key="2">
    <citation type="submission" date="2021-01" db="EMBL/GenBank/DDBJ databases">
        <title>Phytophthora aleatoria, a newly-described species from Pinus radiata is distinct from Phytophthora cactorum isolates based on comparative genomics.</title>
        <authorList>
            <person name="Mcdougal R."/>
            <person name="Panda P."/>
            <person name="Williams N."/>
            <person name="Studholme D.J."/>
        </authorList>
    </citation>
    <scope>NUCLEOTIDE SEQUENCE</scope>
    <source>
        <strain evidence="2">NZFS 3830</strain>
    </source>
</reference>
<evidence type="ECO:0000313" key="4">
    <source>
        <dbReference type="Proteomes" id="UP000251314"/>
    </source>
</evidence>
<feature type="compositionally biased region" description="Basic and acidic residues" evidence="1">
    <location>
        <begin position="1"/>
        <end position="12"/>
    </location>
</feature>
<evidence type="ECO:0000256" key="1">
    <source>
        <dbReference type="SAM" id="MobiDB-lite"/>
    </source>
</evidence>
<dbReference type="EMBL" id="JAENGZ010000378">
    <property type="protein sequence ID" value="KAG6960631.1"/>
    <property type="molecule type" value="Genomic_DNA"/>
</dbReference>
<dbReference type="VEuPathDB" id="FungiDB:PC110_g15614"/>
<organism evidence="3 4">
    <name type="scientific">Phytophthora cactorum</name>
    <dbReference type="NCBI Taxonomy" id="29920"/>
    <lineage>
        <taxon>Eukaryota</taxon>
        <taxon>Sar</taxon>
        <taxon>Stramenopiles</taxon>
        <taxon>Oomycota</taxon>
        <taxon>Peronosporomycetes</taxon>
        <taxon>Peronosporales</taxon>
        <taxon>Peronosporaceae</taxon>
        <taxon>Phytophthora</taxon>
    </lineage>
</organism>
<dbReference type="OrthoDB" id="10320419at2759"/>
<evidence type="ECO:0000313" key="2">
    <source>
        <dbReference type="EMBL" id="KAG6960631.1"/>
    </source>
</evidence>
<comment type="caution">
    <text evidence="3">The sequence shown here is derived from an EMBL/GenBank/DDBJ whole genome shotgun (WGS) entry which is preliminary data.</text>
</comment>
<name>A0A329RUJ3_9STRA</name>
<accession>A0A329RUJ3</accession>
<sequence length="165" mass="19250">MKQKREPEDDASRPLAQSSEEKSLFSFKRRRQKEINERRRLLRNAGVYGNSNRVRNERTREIAILIGEAAARPEGFAEEQAVRKRRRRDEVERDNVRLRLAAERQVANSLQSPMQKQASQSTDKRVYISCGHVLSKANAVSVLDFCRDTEVERSLRPSRRILQRC</sequence>